<protein>
    <submittedName>
        <fullName evidence="1">Uncharacterized protein</fullName>
    </submittedName>
</protein>
<proteinExistence type="predicted"/>
<evidence type="ECO:0000313" key="1">
    <source>
        <dbReference type="EMBL" id="UXH45225.1"/>
    </source>
</evidence>
<evidence type="ECO:0000313" key="2">
    <source>
        <dbReference type="Proteomes" id="UP001064027"/>
    </source>
</evidence>
<name>A0ACD4C975_9BACI</name>
<gene>
    <name evidence="1" type="ORF">N5C46_03940</name>
</gene>
<sequence>MNKRWTFLFVMAVIIALSIVTILNRPTEKDFEEWLQEEYMIDCNEDCSIIEMNSVSGDITEKIKYSDVRGTYSPGIFTLRISRQYKSLYDPLHTTHIDVIGFNGRFYPLHSDDKR</sequence>
<reference evidence="1" key="1">
    <citation type="submission" date="2022-09" db="EMBL/GenBank/DDBJ databases">
        <title>Complete genome sequence of Rossellomorea vietnamensis strain RL-WG62, a newly isolated PGPR with the potential for plant salinity stress alleviation.</title>
        <authorList>
            <person name="Ren L."/>
            <person name="Wang G."/>
            <person name="Hu H."/>
        </authorList>
    </citation>
    <scope>NUCLEOTIDE SEQUENCE</scope>
    <source>
        <strain evidence="1">RL-WG62</strain>
    </source>
</reference>
<organism evidence="1 2">
    <name type="scientific">Rossellomorea vietnamensis</name>
    <dbReference type="NCBI Taxonomy" id="218284"/>
    <lineage>
        <taxon>Bacteria</taxon>
        <taxon>Bacillati</taxon>
        <taxon>Bacillota</taxon>
        <taxon>Bacilli</taxon>
        <taxon>Bacillales</taxon>
        <taxon>Bacillaceae</taxon>
        <taxon>Rossellomorea</taxon>
    </lineage>
</organism>
<dbReference type="Proteomes" id="UP001064027">
    <property type="component" value="Chromosome"/>
</dbReference>
<dbReference type="EMBL" id="CP104558">
    <property type="protein sequence ID" value="UXH45225.1"/>
    <property type="molecule type" value="Genomic_DNA"/>
</dbReference>
<accession>A0ACD4C975</accession>
<keyword evidence="2" id="KW-1185">Reference proteome</keyword>